<dbReference type="KEGG" id="tcb:TCARB_0670"/>
<evidence type="ECO:0000313" key="1">
    <source>
        <dbReference type="EMBL" id="AJB41726.1"/>
    </source>
</evidence>
<dbReference type="PANTHER" id="PTHR34314:SF6">
    <property type="entry name" value="DUF3782 DOMAIN-CONTAINING PROTEIN"/>
    <property type="match status" value="1"/>
</dbReference>
<organism evidence="1 2">
    <name type="scientific">Thermofilum adornatum 1505</name>
    <dbReference type="NCBI Taxonomy" id="697581"/>
    <lineage>
        <taxon>Archaea</taxon>
        <taxon>Thermoproteota</taxon>
        <taxon>Thermoprotei</taxon>
        <taxon>Thermofilales</taxon>
        <taxon>Thermofilaceae</taxon>
        <taxon>Thermofilum</taxon>
    </lineage>
</organism>
<dbReference type="PANTHER" id="PTHR34314">
    <property type="entry name" value="CRENARCHAEAL PROTEIN, PUTATIVE-RELATED"/>
    <property type="match status" value="1"/>
</dbReference>
<dbReference type="Proteomes" id="UP000266720">
    <property type="component" value="Chromosome"/>
</dbReference>
<dbReference type="STRING" id="697581.TCARB_0670"/>
<evidence type="ECO:0000313" key="2">
    <source>
        <dbReference type="Proteomes" id="UP000266720"/>
    </source>
</evidence>
<gene>
    <name evidence="1" type="ORF">TCARB_0670</name>
</gene>
<dbReference type="EMBL" id="CP007493">
    <property type="protein sequence ID" value="AJB41726.1"/>
    <property type="molecule type" value="Genomic_DNA"/>
</dbReference>
<name>A0A3G1A4W1_9CREN</name>
<dbReference type="InterPro" id="IPR011335">
    <property type="entry name" value="Restrct_endonuc-II-like"/>
</dbReference>
<dbReference type="AlphaFoldDB" id="A0A3G1A4W1"/>
<protein>
    <recommendedName>
        <fullName evidence="3">DUF3782 domain-containing protein</fullName>
    </recommendedName>
</protein>
<dbReference type="Pfam" id="PF12644">
    <property type="entry name" value="DUF3782"/>
    <property type="match status" value="1"/>
</dbReference>
<dbReference type="InterPro" id="IPR024271">
    <property type="entry name" value="DUF3782"/>
</dbReference>
<dbReference type="Pfam" id="PF07788">
    <property type="entry name" value="PDDEXK_10"/>
    <property type="match status" value="1"/>
</dbReference>
<reference evidence="2" key="1">
    <citation type="book" date="2010" name="EXTREMOPHILES" publisher="0:0-0">
        <title>Complete genome sequences of ten hyperthermophilic archaea reveal their metabolic capabilities and possible ecological roles.</title>
        <editorList>
            <person name="?"/>
        </editorList>
        <authorList>
            <person name="Ravin N.V."/>
            <person name="Mardanov A.V."/>
            <person name="Bonch-Osmolovskaya E.A."/>
            <person name="Skryabin K.G."/>
        </authorList>
    </citation>
    <scope>NUCLEOTIDE SEQUENCE [LARGE SCALE GENOMIC DNA]</scope>
    <source>
        <strain evidence="2">1505</strain>
    </source>
</reference>
<proteinExistence type="predicted"/>
<evidence type="ECO:0008006" key="3">
    <source>
        <dbReference type="Google" id="ProtNLM"/>
    </source>
</evidence>
<accession>A0A3G1A4W1</accession>
<sequence>MNLRGEFLRLLDEDREFRLMVAGKLGYGDVLRRLERHDRKFNKVVNEIKKFREDFNTEMSKLRGDFNAEMKKLREDFNKLSMRVEVTIGSMGRGWGEDLERMVLEIFREELEKRGIEPGKVEKLRFTDRDGSITGVRGRIVDIDVSVRDGKLYLVEVKSRAELDHVEALYEKVRAVEKYLAKSVSGVFLVAVNVDKEAYDRARQLGIEVICGSIIE</sequence>
<dbReference type="SUPFAM" id="SSF52980">
    <property type="entry name" value="Restriction endonuclease-like"/>
    <property type="match status" value="1"/>
</dbReference>
<dbReference type="InterPro" id="IPR012431">
    <property type="entry name" value="PDDEXK_10"/>
</dbReference>